<dbReference type="STRING" id="583355.Caka_1031"/>
<dbReference type="InterPro" id="IPR010297">
    <property type="entry name" value="DUF900_hydrolase"/>
</dbReference>
<dbReference type="KEGG" id="caa:Caka_1031"/>
<reference evidence="1 2" key="1">
    <citation type="journal article" date="2010" name="Stand. Genomic Sci.">
        <title>Complete genome sequence of Coraliomargarita akajimensis type strain (04OKA010-24).</title>
        <authorList>
            <person name="Mavromatis K."/>
            <person name="Abt B."/>
            <person name="Brambilla E."/>
            <person name="Lapidus A."/>
            <person name="Copeland A."/>
            <person name="Deshpande S."/>
            <person name="Nolan M."/>
            <person name="Lucas S."/>
            <person name="Tice H."/>
            <person name="Cheng J.F."/>
            <person name="Han C."/>
            <person name="Detter J.C."/>
            <person name="Woyke T."/>
            <person name="Goodwin L."/>
            <person name="Pitluck S."/>
            <person name="Held B."/>
            <person name="Brettin T."/>
            <person name="Tapia R."/>
            <person name="Ivanova N."/>
            <person name="Mikhailova N."/>
            <person name="Pati A."/>
            <person name="Liolios K."/>
            <person name="Chen A."/>
            <person name="Palaniappan K."/>
            <person name="Land M."/>
            <person name="Hauser L."/>
            <person name="Chang Y.J."/>
            <person name="Jeffries C.D."/>
            <person name="Rohde M."/>
            <person name="Goker M."/>
            <person name="Bristow J."/>
            <person name="Eisen J.A."/>
            <person name="Markowitz V."/>
            <person name="Hugenholtz P."/>
            <person name="Klenk H.P."/>
            <person name="Kyrpides N.C."/>
        </authorList>
    </citation>
    <scope>NUCLEOTIDE SEQUENCE [LARGE SCALE GENOMIC DNA]</scope>
    <source>
        <strain evidence="2">DSM 45221 / IAM 15411 / JCM 23193 / KCTC 12865</strain>
    </source>
</reference>
<name>D5EHL2_CORAD</name>
<evidence type="ECO:0008006" key="3">
    <source>
        <dbReference type="Google" id="ProtNLM"/>
    </source>
</evidence>
<dbReference type="eggNOG" id="COG4782">
    <property type="taxonomic scope" value="Bacteria"/>
</dbReference>
<evidence type="ECO:0000313" key="1">
    <source>
        <dbReference type="EMBL" id="ADE54053.1"/>
    </source>
</evidence>
<proteinExistence type="predicted"/>
<dbReference type="Pfam" id="PF05990">
    <property type="entry name" value="DUF900"/>
    <property type="match status" value="1"/>
</dbReference>
<dbReference type="OrthoDB" id="9797755at2"/>
<keyword evidence="2" id="KW-1185">Reference proteome</keyword>
<dbReference type="RefSeq" id="WP_013042775.1">
    <property type="nucleotide sequence ID" value="NC_014008.1"/>
</dbReference>
<protein>
    <recommendedName>
        <fullName evidence="3">Alpha/beta hydrolase</fullName>
    </recommendedName>
</protein>
<organism evidence="1 2">
    <name type="scientific">Coraliomargarita akajimensis (strain DSM 45221 / IAM 15411 / JCM 23193 / KCTC 12865 / 04OKA010-24)</name>
    <dbReference type="NCBI Taxonomy" id="583355"/>
    <lineage>
        <taxon>Bacteria</taxon>
        <taxon>Pseudomonadati</taxon>
        <taxon>Verrucomicrobiota</taxon>
        <taxon>Opitutia</taxon>
        <taxon>Puniceicoccales</taxon>
        <taxon>Coraliomargaritaceae</taxon>
        <taxon>Coraliomargarita</taxon>
    </lineage>
</organism>
<sequence length="330" mass="37819">MIYVVTNRELDEQSPLRFGYKPNGKGIEELRLAEAAKQANGKWKVKVLTERKKIAVDSPYEDRPSFKLFQKLQQTMMSENRNCVFLIHGYNVNFESALETAQRVRELYQVEVILFSWPALGAGEGKKHLGKEFVGTLNYKRDKKTAIKSVPALDKAFEFLGNYFEYTRQQGVQCGQSFNLLVHSMGNYLLKHLLKSGVYSGETLLFENVLLCSADVNNDGHEHFVDKIAHRRRIYITINENDFALQWSRRKLGEQQKARLGHYTRNLASEVAVYLDFTDTDDVGNSHGYFADKAAARNSDVKDLFELLLNGLRGERILADYDPDKKVYAV</sequence>
<gene>
    <name evidence="1" type="ordered locus">Caka_1031</name>
</gene>
<evidence type="ECO:0000313" key="2">
    <source>
        <dbReference type="Proteomes" id="UP000000925"/>
    </source>
</evidence>
<dbReference type="EMBL" id="CP001998">
    <property type="protein sequence ID" value="ADE54053.1"/>
    <property type="molecule type" value="Genomic_DNA"/>
</dbReference>
<dbReference type="ESTHER" id="corad-d5ehl2">
    <property type="family name" value="Duf_900"/>
</dbReference>
<dbReference type="AlphaFoldDB" id="D5EHL2"/>
<dbReference type="HOGENOM" id="CLU_065348_0_0_0"/>
<accession>D5EHL2</accession>
<dbReference type="Proteomes" id="UP000000925">
    <property type="component" value="Chromosome"/>
</dbReference>